<name>A0ABP3HYR7_9BACL</name>
<evidence type="ECO:0000256" key="1">
    <source>
        <dbReference type="SAM" id="Phobius"/>
    </source>
</evidence>
<protein>
    <recommendedName>
        <fullName evidence="4">B box-type domain-containing protein</fullName>
    </recommendedName>
</protein>
<reference evidence="3" key="1">
    <citation type="journal article" date="2019" name="Int. J. Syst. Evol. Microbiol.">
        <title>The Global Catalogue of Microorganisms (GCM) 10K type strain sequencing project: providing services to taxonomists for standard genome sequencing and annotation.</title>
        <authorList>
            <consortium name="The Broad Institute Genomics Platform"/>
            <consortium name="The Broad Institute Genome Sequencing Center for Infectious Disease"/>
            <person name="Wu L."/>
            <person name="Ma J."/>
        </authorList>
    </citation>
    <scope>NUCLEOTIDE SEQUENCE [LARGE SCALE GENOMIC DNA]</scope>
    <source>
        <strain evidence="3">JCM 12774</strain>
    </source>
</reference>
<organism evidence="2 3">
    <name type="scientific">Paenibacillus motobuensis</name>
    <dbReference type="NCBI Taxonomy" id="295324"/>
    <lineage>
        <taxon>Bacteria</taxon>
        <taxon>Bacillati</taxon>
        <taxon>Bacillota</taxon>
        <taxon>Bacilli</taxon>
        <taxon>Bacillales</taxon>
        <taxon>Paenibacillaceae</taxon>
        <taxon>Paenibacillus</taxon>
    </lineage>
</organism>
<keyword evidence="3" id="KW-1185">Reference proteome</keyword>
<keyword evidence="1" id="KW-0472">Membrane</keyword>
<keyword evidence="1" id="KW-0812">Transmembrane</keyword>
<feature type="transmembrane region" description="Helical" evidence="1">
    <location>
        <begin position="58"/>
        <end position="80"/>
    </location>
</feature>
<evidence type="ECO:0000313" key="3">
    <source>
        <dbReference type="Proteomes" id="UP001500340"/>
    </source>
</evidence>
<dbReference type="EMBL" id="BAAACX010000007">
    <property type="protein sequence ID" value="GAA0384889.1"/>
    <property type="molecule type" value="Genomic_DNA"/>
</dbReference>
<keyword evidence="1" id="KW-1133">Transmembrane helix</keyword>
<proteinExistence type="predicted"/>
<dbReference type="Proteomes" id="UP001500340">
    <property type="component" value="Unassembled WGS sequence"/>
</dbReference>
<accession>A0ABP3HYR7</accession>
<gene>
    <name evidence="2" type="ORF">GCM10008933_15070</name>
</gene>
<sequence length="129" mass="15043">MQVCYKHAEKPNAKSCPFCSKDYCEDCLLLVGKRKTVICKDCYTFLSNKIKKSNIRRYIYLLLGVIWLVLILVNFSNYFLLESPNATIFILLGVGILYSITVNIIRLIQYRSWNVIESYTKTIKLEVQD</sequence>
<evidence type="ECO:0000313" key="2">
    <source>
        <dbReference type="EMBL" id="GAA0384889.1"/>
    </source>
</evidence>
<evidence type="ECO:0008006" key="4">
    <source>
        <dbReference type="Google" id="ProtNLM"/>
    </source>
</evidence>
<comment type="caution">
    <text evidence="2">The sequence shown here is derived from an EMBL/GenBank/DDBJ whole genome shotgun (WGS) entry which is preliminary data.</text>
</comment>
<feature type="transmembrane region" description="Helical" evidence="1">
    <location>
        <begin position="86"/>
        <end position="105"/>
    </location>
</feature>